<proteinExistence type="predicted"/>
<feature type="transmembrane region" description="Helical" evidence="1">
    <location>
        <begin position="107"/>
        <end position="126"/>
    </location>
</feature>
<sequence length="182" mass="18314">MTRPAPTTAASRVAVAAPVLVGVLCAAGFLLGPVSADMPATIVGIAALAYLSAAATGRRAAAWVFVGVGTVVKVGAEIADVSWIPPILGLGVLLAGYGLLRRRSGTLIQSAAMLGYLGLAVVALLVGPNAGLALAGAVLAAHALWDMWHYRRDAVVHRPLALWCIGLDITAGTACVVLAATS</sequence>
<gene>
    <name evidence="2" type="ORF">ACFSE6_06745</name>
</gene>
<evidence type="ECO:0000313" key="3">
    <source>
        <dbReference type="Proteomes" id="UP001597277"/>
    </source>
</evidence>
<evidence type="ECO:0000256" key="1">
    <source>
        <dbReference type="SAM" id="Phobius"/>
    </source>
</evidence>
<dbReference type="Proteomes" id="UP001597277">
    <property type="component" value="Unassembled WGS sequence"/>
</dbReference>
<reference evidence="3" key="1">
    <citation type="journal article" date="2019" name="Int. J. Syst. Evol. Microbiol.">
        <title>The Global Catalogue of Microorganisms (GCM) 10K type strain sequencing project: providing services to taxonomists for standard genome sequencing and annotation.</title>
        <authorList>
            <consortium name="The Broad Institute Genomics Platform"/>
            <consortium name="The Broad Institute Genome Sequencing Center for Infectious Disease"/>
            <person name="Wu L."/>
            <person name="Ma J."/>
        </authorList>
    </citation>
    <scope>NUCLEOTIDE SEQUENCE [LARGE SCALE GENOMIC DNA]</scope>
    <source>
        <strain evidence="3">JCM 17130</strain>
    </source>
</reference>
<feature type="transmembrane region" description="Helical" evidence="1">
    <location>
        <begin position="82"/>
        <end position="100"/>
    </location>
</feature>
<accession>A0ABW4L251</accession>
<dbReference type="RefSeq" id="WP_388003926.1">
    <property type="nucleotide sequence ID" value="NZ_JBHUEE010000002.1"/>
</dbReference>
<protein>
    <submittedName>
        <fullName evidence="2">Uncharacterized protein</fullName>
    </submittedName>
</protein>
<feature type="transmembrane region" description="Helical" evidence="1">
    <location>
        <begin position="160"/>
        <end position="180"/>
    </location>
</feature>
<keyword evidence="1" id="KW-0812">Transmembrane</keyword>
<keyword evidence="3" id="KW-1185">Reference proteome</keyword>
<feature type="transmembrane region" description="Helical" evidence="1">
    <location>
        <begin position="12"/>
        <end position="32"/>
    </location>
</feature>
<feature type="transmembrane region" description="Helical" evidence="1">
    <location>
        <begin position="60"/>
        <end position="76"/>
    </location>
</feature>
<comment type="caution">
    <text evidence="2">The sequence shown here is derived from an EMBL/GenBank/DDBJ whole genome shotgun (WGS) entry which is preliminary data.</text>
</comment>
<dbReference type="EMBL" id="JBHUEE010000002">
    <property type="protein sequence ID" value="MFD1717526.1"/>
    <property type="molecule type" value="Genomic_DNA"/>
</dbReference>
<evidence type="ECO:0000313" key="2">
    <source>
        <dbReference type="EMBL" id="MFD1717526.1"/>
    </source>
</evidence>
<feature type="transmembrane region" description="Helical" evidence="1">
    <location>
        <begin position="38"/>
        <end position="55"/>
    </location>
</feature>
<name>A0ABW4L251_9MICO</name>
<organism evidence="2 3">
    <name type="scientific">Georgenia deserti</name>
    <dbReference type="NCBI Taxonomy" id="2093781"/>
    <lineage>
        <taxon>Bacteria</taxon>
        <taxon>Bacillati</taxon>
        <taxon>Actinomycetota</taxon>
        <taxon>Actinomycetes</taxon>
        <taxon>Micrococcales</taxon>
        <taxon>Bogoriellaceae</taxon>
        <taxon>Georgenia</taxon>
    </lineage>
</organism>
<keyword evidence="1" id="KW-1133">Transmembrane helix</keyword>
<keyword evidence="1" id="KW-0472">Membrane</keyword>